<sequence>MKYMKKAEEILEATVNVPELKFCYMDGIIKKADNIEVFLVEWVLANGYFKSFSCYAYYEEYGNKIKIFS</sequence>
<dbReference type="WBParaSite" id="PS1159_v2.g73.t1">
    <property type="protein sequence ID" value="PS1159_v2.g73.t1"/>
    <property type="gene ID" value="PS1159_v2.g73"/>
</dbReference>
<evidence type="ECO:0000313" key="1">
    <source>
        <dbReference type="Proteomes" id="UP000887580"/>
    </source>
</evidence>
<name>A0AC35GPU9_9BILA</name>
<reference evidence="2" key="1">
    <citation type="submission" date="2022-11" db="UniProtKB">
        <authorList>
            <consortium name="WormBaseParasite"/>
        </authorList>
    </citation>
    <scope>IDENTIFICATION</scope>
</reference>
<accession>A0AC35GPU9</accession>
<organism evidence="1 2">
    <name type="scientific">Panagrolaimus sp. PS1159</name>
    <dbReference type="NCBI Taxonomy" id="55785"/>
    <lineage>
        <taxon>Eukaryota</taxon>
        <taxon>Metazoa</taxon>
        <taxon>Ecdysozoa</taxon>
        <taxon>Nematoda</taxon>
        <taxon>Chromadorea</taxon>
        <taxon>Rhabditida</taxon>
        <taxon>Tylenchina</taxon>
        <taxon>Panagrolaimomorpha</taxon>
        <taxon>Panagrolaimoidea</taxon>
        <taxon>Panagrolaimidae</taxon>
        <taxon>Panagrolaimus</taxon>
    </lineage>
</organism>
<evidence type="ECO:0000313" key="2">
    <source>
        <dbReference type="WBParaSite" id="PS1159_v2.g73.t1"/>
    </source>
</evidence>
<dbReference type="Proteomes" id="UP000887580">
    <property type="component" value="Unplaced"/>
</dbReference>
<protein>
    <submittedName>
        <fullName evidence="2">Uncharacterized protein</fullName>
    </submittedName>
</protein>
<proteinExistence type="predicted"/>